<dbReference type="InterPro" id="IPR040442">
    <property type="entry name" value="Pyrv_kinase-like_dom_sf"/>
</dbReference>
<dbReference type="AlphaFoldDB" id="A0A7Y9DXU7"/>
<dbReference type="EMBL" id="JACCBN010000001">
    <property type="protein sequence ID" value="NYD37455.1"/>
    <property type="molecule type" value="Genomic_DNA"/>
</dbReference>
<proteinExistence type="predicted"/>
<dbReference type="InterPro" id="IPR039556">
    <property type="entry name" value="ICL/PEPM"/>
</dbReference>
<gene>
    <name evidence="1" type="ORF">BJ983_003557</name>
</gene>
<dbReference type="RefSeq" id="WP_179795011.1">
    <property type="nucleotide sequence ID" value="NZ_BAABHP010000025.1"/>
</dbReference>
<dbReference type="Gene3D" id="3.20.20.60">
    <property type="entry name" value="Phosphoenolpyruvate-binding domains"/>
    <property type="match status" value="1"/>
</dbReference>
<dbReference type="SUPFAM" id="SSF51621">
    <property type="entry name" value="Phosphoenolpyruvate/pyruvate domain"/>
    <property type="match status" value="1"/>
</dbReference>
<dbReference type="PANTHER" id="PTHR42905:SF2">
    <property type="entry name" value="PHOSPHOENOLPYRUVATE CARBOXYLASE FAMILY PROTEIN"/>
    <property type="match status" value="1"/>
</dbReference>
<dbReference type="CDD" id="cd00377">
    <property type="entry name" value="ICL_PEPM"/>
    <property type="match status" value="1"/>
</dbReference>
<dbReference type="Pfam" id="PF13714">
    <property type="entry name" value="PEP_mutase"/>
    <property type="match status" value="1"/>
</dbReference>
<keyword evidence="1" id="KW-0456">Lyase</keyword>
<evidence type="ECO:0000313" key="2">
    <source>
        <dbReference type="Proteomes" id="UP000535890"/>
    </source>
</evidence>
<dbReference type="PROSITE" id="PS00161">
    <property type="entry name" value="ISOCITRATE_LYASE"/>
    <property type="match status" value="1"/>
</dbReference>
<dbReference type="InterPro" id="IPR015813">
    <property type="entry name" value="Pyrv/PenolPyrv_kinase-like_dom"/>
</dbReference>
<name>A0A7Y9DXU7_9PSEU</name>
<reference evidence="1 2" key="1">
    <citation type="submission" date="2020-07" db="EMBL/GenBank/DDBJ databases">
        <title>Sequencing the genomes of 1000 actinobacteria strains.</title>
        <authorList>
            <person name="Klenk H.-P."/>
        </authorList>
    </citation>
    <scope>NUCLEOTIDE SEQUENCE [LARGE SCALE GENOMIC DNA]</scope>
    <source>
        <strain evidence="1 2">DSM 45772</strain>
    </source>
</reference>
<dbReference type="PANTHER" id="PTHR42905">
    <property type="entry name" value="PHOSPHOENOLPYRUVATE CARBOXYLASE"/>
    <property type="match status" value="1"/>
</dbReference>
<dbReference type="Proteomes" id="UP000535890">
    <property type="component" value="Unassembled WGS sequence"/>
</dbReference>
<accession>A0A7Y9DXU7</accession>
<evidence type="ECO:0000313" key="1">
    <source>
        <dbReference type="EMBL" id="NYD37455.1"/>
    </source>
</evidence>
<organism evidence="1 2">
    <name type="scientific">Actinomycetospora corticicola</name>
    <dbReference type="NCBI Taxonomy" id="663602"/>
    <lineage>
        <taxon>Bacteria</taxon>
        <taxon>Bacillati</taxon>
        <taxon>Actinomycetota</taxon>
        <taxon>Actinomycetes</taxon>
        <taxon>Pseudonocardiales</taxon>
        <taxon>Pseudonocardiaceae</taxon>
        <taxon>Actinomycetospora</taxon>
    </lineage>
</organism>
<dbReference type="InterPro" id="IPR018523">
    <property type="entry name" value="Isocitrate_lyase_ph_CS"/>
</dbReference>
<sequence length="285" mass="29828">MSTRSATFRRLLREPGLLRAPGVFDGISAHLVRRAGFRAAYATGAGIAASGFGLPDVGLLTATEMVERVGMLARATDLPLIADADTGYGNPMHVVRTVRAYEQAGVAALHLEDQAFPKRCGHLADKEVIPVDEYLPKLAAALENREDDIVVVARTDANGPLGIDEAIARARRYAAEGADAVFVEAPRTQAEIERLADEVGRASGVPLVFNVVPGGLTPVLDDAELERLGFAAAIYPGALLGPVAEAAGAALAGMGGAVGSRVGGPAHLFRLVGLDAWLDLDKRYS</sequence>
<comment type="caution">
    <text evidence="1">The sequence shown here is derived from an EMBL/GenBank/DDBJ whole genome shotgun (WGS) entry which is preliminary data.</text>
</comment>
<protein>
    <submittedName>
        <fullName evidence="1">2-methylisocitrate lyase-like PEP mutase family enzyme</fullName>
    </submittedName>
</protein>
<keyword evidence="2" id="KW-1185">Reference proteome</keyword>
<dbReference type="GO" id="GO:0016833">
    <property type="term" value="F:oxo-acid-lyase activity"/>
    <property type="evidence" value="ECO:0007669"/>
    <property type="project" value="UniProtKB-ARBA"/>
</dbReference>